<proteinExistence type="predicted"/>
<dbReference type="Gene3D" id="3.10.620.30">
    <property type="match status" value="1"/>
</dbReference>
<reference evidence="3 4" key="1">
    <citation type="submission" date="2018-08" db="EMBL/GenBank/DDBJ databases">
        <title>Recombination of ecologically and evolutionarily significant loci maintains genetic cohesion in the Pseudomonas syringae species complex.</title>
        <authorList>
            <person name="Dillon M."/>
            <person name="Thakur S."/>
            <person name="Almeida R.N.D."/>
            <person name="Weir B.S."/>
            <person name="Guttman D.S."/>
        </authorList>
    </citation>
    <scope>NUCLEOTIDE SEQUENCE [LARGE SCALE GENOMIC DNA]</scope>
    <source>
        <strain evidence="3 4">ICMP 11288</strain>
    </source>
</reference>
<gene>
    <name evidence="3" type="ORF">ALP97_05221</name>
</gene>
<feature type="domain" description="Transglutaminase-like" evidence="1">
    <location>
        <begin position="277"/>
        <end position="351"/>
    </location>
</feature>
<evidence type="ECO:0000313" key="3">
    <source>
        <dbReference type="EMBL" id="RMQ83323.1"/>
    </source>
</evidence>
<evidence type="ECO:0000313" key="4">
    <source>
        <dbReference type="Proteomes" id="UP000277179"/>
    </source>
</evidence>
<dbReference type="Pfam" id="PF12969">
    <property type="entry name" value="DUF3857"/>
    <property type="match status" value="1"/>
</dbReference>
<organism evidence="3 4">
    <name type="scientific">Pseudomonas salomonii</name>
    <dbReference type="NCBI Taxonomy" id="191391"/>
    <lineage>
        <taxon>Bacteria</taxon>
        <taxon>Pseudomonadati</taxon>
        <taxon>Pseudomonadota</taxon>
        <taxon>Gammaproteobacteria</taxon>
        <taxon>Pseudomonadales</taxon>
        <taxon>Pseudomonadaceae</taxon>
        <taxon>Pseudomonas</taxon>
    </lineage>
</organism>
<comment type="caution">
    <text evidence="3">The sequence shown here is derived from an EMBL/GenBank/DDBJ whole genome shotgun (WGS) entry which is preliminary data.</text>
</comment>
<dbReference type="Proteomes" id="UP000277179">
    <property type="component" value="Unassembled WGS sequence"/>
</dbReference>
<dbReference type="EMBL" id="RBRL01000391">
    <property type="protein sequence ID" value="RMQ83323.1"/>
    <property type="molecule type" value="Genomic_DNA"/>
</dbReference>
<dbReference type="SUPFAM" id="SSF54001">
    <property type="entry name" value="Cysteine proteinases"/>
    <property type="match status" value="1"/>
</dbReference>
<evidence type="ECO:0000259" key="2">
    <source>
        <dbReference type="Pfam" id="PF12969"/>
    </source>
</evidence>
<dbReference type="InterPro" id="IPR038765">
    <property type="entry name" value="Papain-like_cys_pep_sf"/>
</dbReference>
<evidence type="ECO:0000259" key="1">
    <source>
        <dbReference type="Pfam" id="PF01841"/>
    </source>
</evidence>
<accession>A0A3M4PYQ2</accession>
<name>A0A3M4PYQ2_9PSED</name>
<dbReference type="Gene3D" id="2.60.120.1130">
    <property type="match status" value="1"/>
</dbReference>
<dbReference type="InterPro" id="IPR024618">
    <property type="entry name" value="DUF3857"/>
</dbReference>
<dbReference type="Pfam" id="PF01841">
    <property type="entry name" value="Transglut_core"/>
    <property type="match status" value="1"/>
</dbReference>
<dbReference type="InterPro" id="IPR002931">
    <property type="entry name" value="Transglutaminase-like"/>
</dbReference>
<evidence type="ECO:0008006" key="5">
    <source>
        <dbReference type="Google" id="ProtNLM"/>
    </source>
</evidence>
<dbReference type="AlphaFoldDB" id="A0A3M4PYQ2"/>
<dbReference type="Gene3D" id="2.60.40.3140">
    <property type="match status" value="1"/>
</dbReference>
<feature type="domain" description="DUF3857" evidence="2">
    <location>
        <begin position="67"/>
        <end position="226"/>
    </location>
</feature>
<sequence>MNGKVAARFSIHERRIFMRTFPFLRGRSWCTLVLAVGVFGVAQAKDDAADRSVTIEKQTQRYVINTDGSYVVDADKVVLINEERAIRSSAQQAVSYNRSLDSLEIIEAFTLKPDGRRVMVTAPQIREQQEQASANAPMFQDSRVKVVIFPEVAVGDRLSLRYKRIRHTALFPGEFTDFSTASLNPTLDDSLIYDLPADKPLYAEARGFKASTSAAAVGRKVYRWDYVPADKTRPEQGAVAYTDYGQLLAVSTFATYKDLARAYEARAKVEVTPQITELAHRLTADQPTPRAKALVLSDWVRKNIRYVAVYIDAGGVVPHPAQSVLDNRYGDCKDHVALLEAMLKAVGIDSSPVLINAGNAYVLPKVAALRVLNHAITYVPSLDLYLDSTASFIAAGYLPLQDLDKPVLLTRTGEMARTPATQPSKLSSELVFKVDDKGAADFTQTSLAEGWRTEATRFWIRSQQPAERDQMIQKMLRSSGQAGNGTLQTDALEGTASGFNTTLAGRTENLVNVPGPIGVPALSRLGSYIAQDVQVLSVEKKRVQNFTCFAGESVEKARFEFPASLTILALPKTVSLKGADVTYDASYERSGNTVLVSRTLAFNHPEAVCSPEWFKSMQPMIEAMFNDLKSQIIVQTH</sequence>
<protein>
    <recommendedName>
        <fullName evidence="5">DUF3857 domain-containing protein</fullName>
    </recommendedName>
</protein>